<reference evidence="1 2" key="1">
    <citation type="submission" date="2019-11" db="EMBL/GenBank/DDBJ databases">
        <title>Whole genome sequence of Oryza granulata.</title>
        <authorList>
            <person name="Li W."/>
        </authorList>
    </citation>
    <scope>NUCLEOTIDE SEQUENCE [LARGE SCALE GENOMIC DNA]</scope>
    <source>
        <strain evidence="2">cv. Menghai</strain>
        <tissue evidence="1">Leaf</tissue>
    </source>
</reference>
<dbReference type="OrthoDB" id="5978656at2759"/>
<comment type="caution">
    <text evidence="1">The sequence shown here is derived from an EMBL/GenBank/DDBJ whole genome shotgun (WGS) entry which is preliminary data.</text>
</comment>
<dbReference type="AlphaFoldDB" id="A0A6G1EQT4"/>
<evidence type="ECO:0000313" key="1">
    <source>
        <dbReference type="EMBL" id="KAF0926979.1"/>
    </source>
</evidence>
<dbReference type="Proteomes" id="UP000479710">
    <property type="component" value="Unassembled WGS sequence"/>
</dbReference>
<name>A0A6G1EQT4_9ORYZ</name>
<sequence length="159" mass="16523">MEPEMRILRCPFTTMALRSYGTAAEAADASTNTGTTDATAKAAEEAMDECASGGPHPANRPRSVISAAQIHAKFEHHEVGGARVNNGNFGCCPATREEVVALLQVTAARGTPDWIGQADGLWPAAQHGLVARWGGEAAATFRVTGAALEVGLGEDLHAT</sequence>
<protein>
    <submittedName>
        <fullName evidence="1">Uncharacterized protein</fullName>
    </submittedName>
</protein>
<gene>
    <name evidence="1" type="ORF">E2562_028561</name>
</gene>
<dbReference type="EMBL" id="SPHZ02000003">
    <property type="protein sequence ID" value="KAF0926979.1"/>
    <property type="molecule type" value="Genomic_DNA"/>
</dbReference>
<keyword evidence="2" id="KW-1185">Reference proteome</keyword>
<organism evidence="1 2">
    <name type="scientific">Oryza meyeriana var. granulata</name>
    <dbReference type="NCBI Taxonomy" id="110450"/>
    <lineage>
        <taxon>Eukaryota</taxon>
        <taxon>Viridiplantae</taxon>
        <taxon>Streptophyta</taxon>
        <taxon>Embryophyta</taxon>
        <taxon>Tracheophyta</taxon>
        <taxon>Spermatophyta</taxon>
        <taxon>Magnoliopsida</taxon>
        <taxon>Liliopsida</taxon>
        <taxon>Poales</taxon>
        <taxon>Poaceae</taxon>
        <taxon>BOP clade</taxon>
        <taxon>Oryzoideae</taxon>
        <taxon>Oryzeae</taxon>
        <taxon>Oryzinae</taxon>
        <taxon>Oryza</taxon>
        <taxon>Oryza meyeriana</taxon>
    </lineage>
</organism>
<proteinExistence type="predicted"/>
<evidence type="ECO:0000313" key="2">
    <source>
        <dbReference type="Proteomes" id="UP000479710"/>
    </source>
</evidence>
<accession>A0A6G1EQT4</accession>